<dbReference type="PROSITE" id="PS00061">
    <property type="entry name" value="ADH_SHORT"/>
    <property type="match status" value="1"/>
</dbReference>
<name>A0A074LN53_9BACT</name>
<dbReference type="InterPro" id="IPR020904">
    <property type="entry name" value="Sc_DH/Rdtase_CS"/>
</dbReference>
<dbReference type="GO" id="GO:0016491">
    <property type="term" value="F:oxidoreductase activity"/>
    <property type="evidence" value="ECO:0007669"/>
    <property type="project" value="UniProtKB-KW"/>
</dbReference>
<dbReference type="RefSeq" id="WP_035070101.1">
    <property type="nucleotide sequence ID" value="NZ_JMIH01000013.1"/>
</dbReference>
<comment type="caution">
    <text evidence="4">The sequence shown here is derived from an EMBL/GenBank/DDBJ whole genome shotgun (WGS) entry which is preliminary data.</text>
</comment>
<evidence type="ECO:0000313" key="5">
    <source>
        <dbReference type="Proteomes" id="UP000027821"/>
    </source>
</evidence>
<dbReference type="Gene3D" id="3.40.50.720">
    <property type="entry name" value="NAD(P)-binding Rossmann-like Domain"/>
    <property type="match status" value="1"/>
</dbReference>
<organism evidence="4 5">
    <name type="scientific">Anditalea andensis</name>
    <dbReference type="NCBI Taxonomy" id="1048983"/>
    <lineage>
        <taxon>Bacteria</taxon>
        <taxon>Pseudomonadati</taxon>
        <taxon>Bacteroidota</taxon>
        <taxon>Cytophagia</taxon>
        <taxon>Cytophagales</taxon>
        <taxon>Cytophagaceae</taxon>
        <taxon>Anditalea</taxon>
    </lineage>
</organism>
<dbReference type="AlphaFoldDB" id="A0A074LN53"/>
<dbReference type="PRINTS" id="PR00080">
    <property type="entry name" value="SDRFAMILY"/>
</dbReference>
<proteinExistence type="inferred from homology"/>
<dbReference type="Proteomes" id="UP000027821">
    <property type="component" value="Unassembled WGS sequence"/>
</dbReference>
<dbReference type="InterPro" id="IPR036291">
    <property type="entry name" value="NAD(P)-bd_dom_sf"/>
</dbReference>
<dbReference type="OrthoDB" id="9808814at2"/>
<dbReference type="InterPro" id="IPR002347">
    <property type="entry name" value="SDR_fam"/>
</dbReference>
<dbReference type="eggNOG" id="COG0300">
    <property type="taxonomic scope" value="Bacteria"/>
</dbReference>
<dbReference type="STRING" id="1048983.EL17_02035"/>
<sequence length="275" mass="30260">MKYKNYSNKYIIITGASLGLGKALAKRFALEGCNLILLSLPGEGLANYSRMLANEYGVKILHFETDLCKGENIKEFADWVLNQKVQIAGLVNNAGLGGSALFEQTSISLIDTMLLVNVRALTLLTRYFLPALKAQEHSFILNVSSIAAFKPMPFKMVYPASKAFVYSFSVGLGEELKDTGVHVAVMHPGPMNTSEDNEARIGKHGFMGKGAWLTVDDVADIGVSKMLAGDKVIIPGVYNKVIIRLLKFIPRIFAMPMIYKVLSKEVFSESERQSI</sequence>
<dbReference type="CDD" id="cd05233">
    <property type="entry name" value="SDR_c"/>
    <property type="match status" value="1"/>
</dbReference>
<comment type="similarity">
    <text evidence="1 3">Belongs to the short-chain dehydrogenases/reductases (SDR) family.</text>
</comment>
<dbReference type="PANTHER" id="PTHR42901">
    <property type="entry name" value="ALCOHOL DEHYDROGENASE"/>
    <property type="match status" value="1"/>
</dbReference>
<dbReference type="PIRSF" id="PIRSF000126">
    <property type="entry name" value="11-beta-HSD1"/>
    <property type="match status" value="1"/>
</dbReference>
<evidence type="ECO:0000256" key="3">
    <source>
        <dbReference type="RuleBase" id="RU000363"/>
    </source>
</evidence>
<evidence type="ECO:0000256" key="1">
    <source>
        <dbReference type="ARBA" id="ARBA00006484"/>
    </source>
</evidence>
<gene>
    <name evidence="4" type="ORF">EL17_02035</name>
</gene>
<reference evidence="4 5" key="1">
    <citation type="submission" date="2014-04" db="EMBL/GenBank/DDBJ databases">
        <title>Characterization and application of a salt tolerant electro-active bacterium.</title>
        <authorList>
            <person name="Yang L."/>
            <person name="Wei S."/>
            <person name="Tay Q.X.M."/>
        </authorList>
    </citation>
    <scope>NUCLEOTIDE SEQUENCE [LARGE SCALE GENOMIC DNA]</scope>
    <source>
        <strain evidence="4 5">LY1</strain>
    </source>
</reference>
<keyword evidence="5" id="KW-1185">Reference proteome</keyword>
<evidence type="ECO:0008006" key="6">
    <source>
        <dbReference type="Google" id="ProtNLM"/>
    </source>
</evidence>
<dbReference type="PRINTS" id="PR00081">
    <property type="entry name" value="GDHRDH"/>
</dbReference>
<dbReference type="PANTHER" id="PTHR42901:SF1">
    <property type="entry name" value="ALCOHOL DEHYDROGENASE"/>
    <property type="match status" value="1"/>
</dbReference>
<dbReference type="SUPFAM" id="SSF51735">
    <property type="entry name" value="NAD(P)-binding Rossmann-fold domains"/>
    <property type="match status" value="1"/>
</dbReference>
<dbReference type="Pfam" id="PF00106">
    <property type="entry name" value="adh_short"/>
    <property type="match status" value="1"/>
</dbReference>
<accession>A0A074LN53</accession>
<dbReference type="EMBL" id="JMIH01000013">
    <property type="protein sequence ID" value="KEO75342.1"/>
    <property type="molecule type" value="Genomic_DNA"/>
</dbReference>
<evidence type="ECO:0000313" key="4">
    <source>
        <dbReference type="EMBL" id="KEO75342.1"/>
    </source>
</evidence>
<keyword evidence="2" id="KW-0560">Oxidoreductase</keyword>
<protein>
    <recommendedName>
        <fullName evidence="6">Short-chain dehydrogenase</fullName>
    </recommendedName>
</protein>
<evidence type="ECO:0000256" key="2">
    <source>
        <dbReference type="ARBA" id="ARBA00023002"/>
    </source>
</evidence>